<dbReference type="InterPro" id="IPR056874">
    <property type="entry name" value="PHD_dom_pln"/>
</dbReference>
<evidence type="ECO:0000313" key="4">
    <source>
        <dbReference type="EMBL" id="KAJ9146498.1"/>
    </source>
</evidence>
<organism evidence="4 5">
    <name type="scientific">Hevea brasiliensis</name>
    <name type="common">Para rubber tree</name>
    <name type="synonym">Siphonia brasiliensis</name>
    <dbReference type="NCBI Taxonomy" id="3981"/>
    <lineage>
        <taxon>Eukaryota</taxon>
        <taxon>Viridiplantae</taxon>
        <taxon>Streptophyta</taxon>
        <taxon>Embryophyta</taxon>
        <taxon>Tracheophyta</taxon>
        <taxon>Spermatophyta</taxon>
        <taxon>Magnoliopsida</taxon>
        <taxon>eudicotyledons</taxon>
        <taxon>Gunneridae</taxon>
        <taxon>Pentapetalae</taxon>
        <taxon>rosids</taxon>
        <taxon>fabids</taxon>
        <taxon>Malpighiales</taxon>
        <taxon>Euphorbiaceae</taxon>
        <taxon>Crotonoideae</taxon>
        <taxon>Micrandreae</taxon>
        <taxon>Hevea</taxon>
    </lineage>
</organism>
<dbReference type="Proteomes" id="UP001174677">
    <property type="component" value="Chromosome 16"/>
</dbReference>
<gene>
    <name evidence="4" type="ORF">P3X46_028757</name>
</gene>
<reference evidence="4" key="1">
    <citation type="journal article" date="2023" name="Plant Biotechnol. J.">
        <title>Chromosome-level wild Hevea brasiliensis genome provides new tools for genomic-assisted breeding and valuable loci to elevate rubber yield.</title>
        <authorList>
            <person name="Cheng H."/>
            <person name="Song X."/>
            <person name="Hu Y."/>
            <person name="Wu T."/>
            <person name="Yang Q."/>
            <person name="An Z."/>
            <person name="Feng S."/>
            <person name="Deng Z."/>
            <person name="Wu W."/>
            <person name="Zeng X."/>
            <person name="Tu M."/>
            <person name="Wang X."/>
            <person name="Huang H."/>
        </authorList>
    </citation>
    <scope>NUCLEOTIDE SEQUENCE</scope>
    <source>
        <strain evidence="4">MT/VB/25A 57/8</strain>
    </source>
</reference>
<protein>
    <recommendedName>
        <fullName evidence="3">PHD-type zinc finger plants domain-containing protein</fullName>
    </recommendedName>
</protein>
<dbReference type="Pfam" id="PF25054">
    <property type="entry name" value="PHD_pln"/>
    <property type="match status" value="1"/>
</dbReference>
<feature type="compositionally biased region" description="Low complexity" evidence="1">
    <location>
        <begin position="103"/>
        <end position="112"/>
    </location>
</feature>
<evidence type="ECO:0000256" key="2">
    <source>
        <dbReference type="SAM" id="SignalP"/>
    </source>
</evidence>
<dbReference type="PANTHER" id="PTHR33779">
    <property type="entry name" value="EXPRESSED PROTEIN"/>
    <property type="match status" value="1"/>
</dbReference>
<evidence type="ECO:0000256" key="1">
    <source>
        <dbReference type="SAM" id="MobiDB-lite"/>
    </source>
</evidence>
<feature type="compositionally biased region" description="Polar residues" evidence="1">
    <location>
        <begin position="133"/>
        <end position="145"/>
    </location>
</feature>
<keyword evidence="2" id="KW-0732">Signal</keyword>
<feature type="domain" description="PHD-type zinc finger plants" evidence="3">
    <location>
        <begin position="49"/>
        <end position="91"/>
    </location>
</feature>
<sequence>MNFCGRLSNSTPLLSLSLFLSLSPCMKQKNMTTTPKEAIASAHPSPECCMCGDCGLSYELFQCKICQFRSQHRYCSNLFPKAESYQVCNWCLSHETKEKPQTSSNSSSSNKNSSDDDSSKNSQNKNKGGLKSQRGSLQLQMNSPIKKQRSPERSPVTRRRLISNGKLEEKLIRRTKSEEISNNIGTPKQAFRNKVRRYKLLDEVSS</sequence>
<evidence type="ECO:0000313" key="5">
    <source>
        <dbReference type="Proteomes" id="UP001174677"/>
    </source>
</evidence>
<proteinExistence type="predicted"/>
<comment type="caution">
    <text evidence="4">The sequence shown here is derived from an EMBL/GenBank/DDBJ whole genome shotgun (WGS) entry which is preliminary data.</text>
</comment>
<evidence type="ECO:0000259" key="3">
    <source>
        <dbReference type="Pfam" id="PF25054"/>
    </source>
</evidence>
<feature type="signal peptide" evidence="2">
    <location>
        <begin position="1"/>
        <end position="27"/>
    </location>
</feature>
<name>A0ABQ9KQ19_HEVBR</name>
<dbReference type="EMBL" id="JARPOI010000016">
    <property type="protein sequence ID" value="KAJ9146498.1"/>
    <property type="molecule type" value="Genomic_DNA"/>
</dbReference>
<feature type="region of interest" description="Disordered" evidence="1">
    <location>
        <begin position="98"/>
        <end position="162"/>
    </location>
</feature>
<accession>A0ABQ9KQ19</accession>
<keyword evidence="5" id="KW-1185">Reference proteome</keyword>
<feature type="chain" id="PRO_5047363649" description="PHD-type zinc finger plants domain-containing protein" evidence="2">
    <location>
        <begin position="28"/>
        <end position="206"/>
    </location>
</feature>
<dbReference type="PANTHER" id="PTHR33779:SF1">
    <property type="entry name" value="EXPRESSED PROTEIN"/>
    <property type="match status" value="1"/>
</dbReference>